<keyword evidence="3" id="KW-1185">Reference proteome</keyword>
<organism evidence="2 3">
    <name type="scientific">Actinacidiphila yanglinensis</name>
    <dbReference type="NCBI Taxonomy" id="310779"/>
    <lineage>
        <taxon>Bacteria</taxon>
        <taxon>Bacillati</taxon>
        <taxon>Actinomycetota</taxon>
        <taxon>Actinomycetes</taxon>
        <taxon>Kitasatosporales</taxon>
        <taxon>Streptomycetaceae</taxon>
        <taxon>Actinacidiphila</taxon>
    </lineage>
</organism>
<evidence type="ECO:0000313" key="3">
    <source>
        <dbReference type="Proteomes" id="UP000236754"/>
    </source>
</evidence>
<accession>A0A1H6D990</accession>
<reference evidence="2 3" key="1">
    <citation type="submission" date="2016-10" db="EMBL/GenBank/DDBJ databases">
        <authorList>
            <person name="de Groot N.N."/>
        </authorList>
    </citation>
    <scope>NUCLEOTIDE SEQUENCE [LARGE SCALE GENOMIC DNA]</scope>
    <source>
        <strain evidence="2 3">CGMCC 4.2023</strain>
    </source>
</reference>
<dbReference type="AlphaFoldDB" id="A0A1H6D990"/>
<dbReference type="RefSeq" id="WP_200823413.1">
    <property type="nucleotide sequence ID" value="NZ_FNVU01000013.1"/>
</dbReference>
<name>A0A1H6D990_9ACTN</name>
<keyword evidence="1" id="KW-0812">Transmembrane</keyword>
<evidence type="ECO:0000256" key="1">
    <source>
        <dbReference type="SAM" id="Phobius"/>
    </source>
</evidence>
<keyword evidence="1" id="KW-1133">Transmembrane helix</keyword>
<feature type="transmembrane region" description="Helical" evidence="1">
    <location>
        <begin position="28"/>
        <end position="46"/>
    </location>
</feature>
<dbReference type="EMBL" id="FNVU01000013">
    <property type="protein sequence ID" value="SEG82057.1"/>
    <property type="molecule type" value="Genomic_DNA"/>
</dbReference>
<sequence>MSVFLLLIIVAIVLGLIGAVAGGLGFLLVIGVVVFVADLAWGFWRLRRGRPRPVR</sequence>
<dbReference type="Proteomes" id="UP000236754">
    <property type="component" value="Unassembled WGS sequence"/>
</dbReference>
<protein>
    <submittedName>
        <fullName evidence="2">Uncharacterized protein</fullName>
    </submittedName>
</protein>
<proteinExistence type="predicted"/>
<gene>
    <name evidence="2" type="ORF">SAMN05216223_11369</name>
</gene>
<evidence type="ECO:0000313" key="2">
    <source>
        <dbReference type="EMBL" id="SEG82057.1"/>
    </source>
</evidence>
<keyword evidence="1" id="KW-0472">Membrane</keyword>